<evidence type="ECO:0000313" key="2">
    <source>
        <dbReference type="EMBL" id="ADL71086.1"/>
    </source>
</evidence>
<dbReference type="GeneID" id="9711641"/>
<organism evidence="2 3">
    <name type="scientific">Mycobacterium phage LeBron</name>
    <dbReference type="NCBI Taxonomy" id="2919553"/>
    <lineage>
        <taxon>Viruses</taxon>
        <taxon>Duplodnaviria</taxon>
        <taxon>Heunggongvirae</taxon>
        <taxon>Uroviricota</taxon>
        <taxon>Caudoviricetes</taxon>
        <taxon>Vilmaviridae</taxon>
        <taxon>Lclasvirinae</taxon>
        <taxon>Bronvirus</taxon>
        <taxon>Bronvirus bron</taxon>
        <taxon>Mycobacterium virus Bron</taxon>
    </lineage>
</organism>
<evidence type="ECO:0000313" key="3">
    <source>
        <dbReference type="Proteomes" id="UP000000524"/>
    </source>
</evidence>
<feature type="region of interest" description="Disordered" evidence="1">
    <location>
        <begin position="63"/>
        <end position="89"/>
    </location>
</feature>
<accession>E0YPG8</accession>
<proteinExistence type="predicted"/>
<dbReference type="KEGG" id="vg:9711641"/>
<gene>
    <name evidence="2" type="primary">35</name>
    <name evidence="2" type="ORF">LEBRON_35</name>
</gene>
<dbReference type="Proteomes" id="UP000000524">
    <property type="component" value="Segment"/>
</dbReference>
<sequence>MPGQSGFLCQVSTQVSTKNQIVAGQNGLRASPADMFQTPSNSKRTMRMFLTFRFFGVDPKTGGVGGALVPSPTKATTQTSKRHLGQGVE</sequence>
<reference evidence="2 3" key="1">
    <citation type="journal article" date="2011" name="PLoS ONE">
        <title>Expanding the diversity of mycobacteriophages: insights into genome architecture and evolution.</title>
        <authorList>
            <person name="Pope W.H."/>
            <person name="Jacobs-Sera D."/>
            <person name="Russell D.A."/>
            <person name="Peebles C.L."/>
            <person name="Al-Atrache Z."/>
            <person name="Alcoser T.A."/>
            <person name="Alexander L.M."/>
            <person name="Alfano M.B."/>
            <person name="Alford S.T."/>
            <person name="Amy N.E."/>
            <person name="Anderson M.D."/>
            <person name="Anderson A.G."/>
            <person name="Ang A.A."/>
            <person name="Ares M.Jr."/>
            <person name="Barber A.J."/>
            <person name="Barker L.P."/>
            <person name="Barrett J.M."/>
            <person name="Barshop W.D."/>
            <person name="Bauerle C.M."/>
            <person name="Bayles I.M."/>
            <person name="Belfield K.L."/>
            <person name="Best A.A."/>
            <person name="Borjon A.Jr."/>
            <person name="Bowman C.A."/>
            <person name="Boyer C.A."/>
            <person name="Bradley K.W."/>
            <person name="Bradley V.A."/>
            <person name="Broadway L.N."/>
            <person name="Budwal K."/>
            <person name="Busby K.N."/>
            <person name="Campbell I.W."/>
            <person name="Campbell A.M."/>
            <person name="Carey A."/>
            <person name="Caruso S.M."/>
            <person name="Chew R.D."/>
            <person name="Cockburn C.L."/>
            <person name="Cohen L.B."/>
            <person name="Corajod J.M."/>
            <person name="Cresawn S.G."/>
            <person name="Davis K.R."/>
            <person name="Deng L."/>
            <person name="Denver D.R."/>
            <person name="Dixon B.R."/>
            <person name="Ekram S."/>
            <person name="Elgin S.C."/>
            <person name="Engelsen A.E."/>
            <person name="English B.E."/>
            <person name="Erb M.L."/>
            <person name="Estrada C."/>
            <person name="Filliger L.Z."/>
            <person name="Findley A.M."/>
            <person name="Forbes L."/>
            <person name="Forsyth M.H."/>
            <person name="Fox T.M."/>
            <person name="Fritz M.J."/>
            <person name="Garcia R."/>
            <person name="George Z.D."/>
            <person name="Georges A.E."/>
            <person name="Gissendanner C.R."/>
            <person name="Goff S."/>
            <person name="Goldstein R."/>
            <person name="Gordon K.C."/>
            <person name="Green R.D."/>
            <person name="Guerra S.L."/>
            <person name="Guiney-Olsen K.R."/>
            <person name="Guiza B.G."/>
            <person name="Haghighat L."/>
            <person name="Hagopian G.V."/>
            <person name="Harmon C.J."/>
            <person name="Harmson J.S."/>
            <person name="Hartzog G.A."/>
            <person name="Harvey S.E."/>
            <person name="He S."/>
            <person name="He K.J."/>
            <person name="Healy K.E."/>
            <person name="Higinbotham E.R."/>
            <person name="Hildebrandt E.N."/>
            <person name="Ho J.H."/>
            <person name="Hogan G.M."/>
            <person name="Hohenstein V.G."/>
            <person name="Holz N.A."/>
            <person name="Huang V.J."/>
            <person name="Hufford E.L."/>
            <person name="Hynes P.M."/>
            <person name="Jackson A.S."/>
            <person name="Jansen E.C."/>
            <person name="Jarvik J."/>
            <person name="Jasinto P.G."/>
            <person name="Jordan T.C."/>
            <person name="Kasza T."/>
            <person name="Katelyn M.A."/>
            <person name="Kelsey J.S."/>
            <person name="Kerrigan L.A."/>
            <person name="Khaw D."/>
            <person name="Kim J."/>
            <person name="Knutter J.Z."/>
            <person name="Ko C.C."/>
            <person name="Larkin G.V."/>
            <person name="Laroche J.R."/>
            <person name="Latif A."/>
            <person name="Leuba K.D."/>
            <person name="Leuba S.I."/>
            <person name="Lewis L.O."/>
            <person name="Loesser-Casey K.E."/>
            <person name="Long C.A."/>
            <person name="Lopez A.J."/>
            <person name="Lowery N."/>
            <person name="Lu T.Q."/>
            <person name="Mac V."/>
            <person name="Masters I.R."/>
            <person name="McCloud J.J."/>
            <person name="McDonough M.J."/>
            <person name="Medenbach A.J."/>
            <person name="Menon A."/>
            <person name="Miller R."/>
            <person name="Morgan B.K."/>
            <person name="Ng P.C."/>
            <person name="Nguyen E."/>
            <person name="Nguyen K.T."/>
            <person name="Nguyen E.T."/>
            <person name="Nicholson K.M."/>
            <person name="Parnell L.A."/>
            <person name="Peirce C.E."/>
            <person name="Perz A.M."/>
            <person name="Peterson L.J."/>
            <person name="Pferdehirt R.E."/>
            <person name="Philip S.V."/>
            <person name="Pogliano K."/>
            <person name="Pogliano J."/>
            <person name="Polley T."/>
            <person name="Puopolo E.J."/>
            <person name="Rabinowitz H.S."/>
            <person name="Resiss M.J."/>
            <person name="Rhyan C.N."/>
            <person name="Robinson Y.M."/>
            <person name="Rodriguez L.L."/>
            <person name="Rose A.C."/>
            <person name="Rubin J.D."/>
            <person name="Ruby J.A."/>
            <person name="Saha M.S."/>
            <person name="Sandoz J.W."/>
            <person name="Savitskaya J."/>
            <person name="Schipper D.J."/>
            <person name="Schnitzler C.E."/>
            <person name="Schott A.R."/>
            <person name="Segal J.B."/>
            <person name="Shaffer C.D."/>
            <person name="Sheldon K.E."/>
            <person name="Shepard E.M."/>
            <person name="Shepardson J.W."/>
            <person name="Shroff M.K."/>
            <person name="Simmons J.M."/>
            <person name="Simms E.F."/>
            <person name="Simpson B.M."/>
            <person name="Sinclair K.M."/>
            <person name="Sjoholm R.L."/>
            <person name="Slette I.J."/>
            <person name="Spaulding B.C."/>
            <person name="Straub C.L."/>
            <person name="Stukey J."/>
            <person name="Sughrue T."/>
            <person name="Tang T.Y."/>
            <person name="Tatyana L.M."/>
            <person name="Taylor S.B."/>
            <person name="Taylor B.J."/>
            <person name="Temple L.M."/>
            <person name="Thompson J.V."/>
            <person name="Tokarz M.P."/>
            <person name="Trapani S.E."/>
            <person name="Troum A.P."/>
            <person name="Tsay J."/>
            <person name="Tubbs A.T."/>
            <person name="Walton J.M."/>
            <person name="Wang D.H."/>
            <person name="Wang H."/>
            <person name="Warner J.R."/>
            <person name="Weisser E.G."/>
            <person name="Wendler S.C."/>
            <person name="Weston-Hafer K.A."/>
            <person name="Whelan H.M."/>
            <person name="Williamson K.E."/>
            <person name="Willis A.N."/>
            <person name="Wirtshafter H.S."/>
            <person name="Wong T.W."/>
            <person name="Wu P."/>
            <person name="Yang Y."/>
            <person name="Yee B.C."/>
            <person name="Zaidins D.A."/>
            <person name="Zhang B."/>
            <person name="Zuniga M.Y."/>
            <person name="Hendrix R.W."/>
            <person name="Hatfull G.F."/>
        </authorList>
    </citation>
    <scope>NUCLEOTIDE SEQUENCE [LARGE SCALE GENOMIC DNA]</scope>
</reference>
<name>E0YPG8_9CAUD</name>
<evidence type="ECO:0000256" key="1">
    <source>
        <dbReference type="SAM" id="MobiDB-lite"/>
    </source>
</evidence>
<protein>
    <submittedName>
        <fullName evidence="2">Uncharacterized protein</fullName>
    </submittedName>
</protein>
<dbReference type="RefSeq" id="YP_003857166.1">
    <property type="nucleotide sequence ID" value="NC_014461.1"/>
</dbReference>
<dbReference type="EMBL" id="HM152763">
    <property type="protein sequence ID" value="ADL71086.1"/>
    <property type="molecule type" value="Genomic_DNA"/>
</dbReference>
<keyword evidence="3" id="KW-1185">Reference proteome</keyword>
<feature type="compositionally biased region" description="Basic residues" evidence="1">
    <location>
        <begin position="80"/>
        <end position="89"/>
    </location>
</feature>